<reference evidence="1 2" key="1">
    <citation type="journal article" date="2006" name="Nature">
        <title>Global trends of whole-genome duplications revealed by the ciliate Paramecium tetraurelia.</title>
        <authorList>
            <consortium name="Genoscope"/>
            <person name="Aury J.-M."/>
            <person name="Jaillon O."/>
            <person name="Duret L."/>
            <person name="Noel B."/>
            <person name="Jubin C."/>
            <person name="Porcel B.M."/>
            <person name="Segurens B."/>
            <person name="Daubin V."/>
            <person name="Anthouard V."/>
            <person name="Aiach N."/>
            <person name="Arnaiz O."/>
            <person name="Billaut A."/>
            <person name="Beisson J."/>
            <person name="Blanc I."/>
            <person name="Bouhouche K."/>
            <person name="Camara F."/>
            <person name="Duharcourt S."/>
            <person name="Guigo R."/>
            <person name="Gogendeau D."/>
            <person name="Katinka M."/>
            <person name="Keller A.-M."/>
            <person name="Kissmehl R."/>
            <person name="Klotz C."/>
            <person name="Koll F."/>
            <person name="Le Moue A."/>
            <person name="Lepere C."/>
            <person name="Malinsky S."/>
            <person name="Nowacki M."/>
            <person name="Nowak J.K."/>
            <person name="Plattner H."/>
            <person name="Poulain J."/>
            <person name="Ruiz F."/>
            <person name="Serrano V."/>
            <person name="Zagulski M."/>
            <person name="Dessen P."/>
            <person name="Betermier M."/>
            <person name="Weissenbach J."/>
            <person name="Scarpelli C."/>
            <person name="Schachter V."/>
            <person name="Sperling L."/>
            <person name="Meyer E."/>
            <person name="Cohen J."/>
            <person name="Wincker P."/>
        </authorList>
    </citation>
    <scope>NUCLEOTIDE SEQUENCE [LARGE SCALE GENOMIC DNA]</scope>
    <source>
        <strain evidence="1 2">Stock d4-2</strain>
    </source>
</reference>
<dbReference type="HOGENOM" id="CLU_1829114_0_0_1"/>
<dbReference type="GeneID" id="5039722"/>
<accession>A0DU23</accession>
<proteinExistence type="predicted"/>
<dbReference type="SUPFAM" id="SSF48452">
    <property type="entry name" value="TPR-like"/>
    <property type="match status" value="1"/>
</dbReference>
<dbReference type="AlphaFoldDB" id="A0DU23"/>
<evidence type="ECO:0000313" key="1">
    <source>
        <dbReference type="EMBL" id="CAK86540.1"/>
    </source>
</evidence>
<protein>
    <submittedName>
        <fullName evidence="1">Uncharacterized protein</fullName>
    </submittedName>
</protein>
<evidence type="ECO:0000313" key="2">
    <source>
        <dbReference type="Proteomes" id="UP000000600"/>
    </source>
</evidence>
<organism evidence="1 2">
    <name type="scientific">Paramecium tetraurelia</name>
    <dbReference type="NCBI Taxonomy" id="5888"/>
    <lineage>
        <taxon>Eukaryota</taxon>
        <taxon>Sar</taxon>
        <taxon>Alveolata</taxon>
        <taxon>Ciliophora</taxon>
        <taxon>Intramacronucleata</taxon>
        <taxon>Oligohymenophorea</taxon>
        <taxon>Peniculida</taxon>
        <taxon>Parameciidae</taxon>
        <taxon>Paramecium</taxon>
    </lineage>
</organism>
<dbReference type="RefSeq" id="XP_001453937.1">
    <property type="nucleotide sequence ID" value="XM_001453900.1"/>
</dbReference>
<dbReference type="InParanoid" id="A0DU23"/>
<dbReference type="EMBL" id="CT868578">
    <property type="protein sequence ID" value="CAK86540.1"/>
    <property type="molecule type" value="Genomic_DNA"/>
</dbReference>
<dbReference type="Gene3D" id="1.25.40.10">
    <property type="entry name" value="Tetratricopeptide repeat domain"/>
    <property type="match status" value="1"/>
</dbReference>
<dbReference type="KEGG" id="ptm:GSPATT00039766001"/>
<dbReference type="Proteomes" id="UP000000600">
    <property type="component" value="Unassembled WGS sequence"/>
</dbReference>
<sequence>MESFLKGRILQDTDQFEQAIKYYDTVFSINPQFQNSLYNKGVFKSIFSRLLNISTRLWPSVVKILMSNISKVHQNIFLKVNAYQIQVIDLNNKKIKCCDIAQPLTCSCHIHQRYVQINLLKVYYQVNRVNMKRRFNALKTL</sequence>
<dbReference type="InterPro" id="IPR011990">
    <property type="entry name" value="TPR-like_helical_dom_sf"/>
</dbReference>
<name>A0DU23_PARTE</name>
<gene>
    <name evidence="1" type="ORF">GSPATT00039766001</name>
</gene>
<keyword evidence="2" id="KW-1185">Reference proteome</keyword>